<comment type="similarity">
    <text evidence="4 14 18">Belongs to the homoserine dehydrogenase family.</text>
</comment>
<keyword evidence="7 14" id="KW-0028">Amino-acid biosynthesis</keyword>
<evidence type="ECO:0000256" key="16">
    <source>
        <dbReference type="PIRSR" id="PIRSR036497-2"/>
    </source>
</evidence>
<keyword evidence="8 14" id="KW-0791">Threonine biosynthesis</keyword>
<dbReference type="EC" id="1.1.1.3" evidence="5 14"/>
<dbReference type="Gene3D" id="3.30.360.10">
    <property type="entry name" value="Dihydrodipicolinate Reductase, domain 2"/>
    <property type="match status" value="1"/>
</dbReference>
<accession>A0A9P4ICW0</accession>
<dbReference type="PROSITE" id="PS01042">
    <property type="entry name" value="HOMOSER_DHGENASE"/>
    <property type="match status" value="1"/>
</dbReference>
<evidence type="ECO:0000259" key="20">
    <source>
        <dbReference type="Pfam" id="PF03447"/>
    </source>
</evidence>
<dbReference type="AlphaFoldDB" id="A0A9P4ICW0"/>
<keyword evidence="9 14" id="KW-0521">NADP</keyword>
<comment type="catalytic activity">
    <reaction evidence="12">
        <text>L-homoserine + NADP(+) = L-aspartate 4-semialdehyde + NADPH + H(+)</text>
        <dbReference type="Rhea" id="RHEA:15761"/>
        <dbReference type="ChEBI" id="CHEBI:15378"/>
        <dbReference type="ChEBI" id="CHEBI:57476"/>
        <dbReference type="ChEBI" id="CHEBI:57783"/>
        <dbReference type="ChEBI" id="CHEBI:58349"/>
        <dbReference type="ChEBI" id="CHEBI:537519"/>
        <dbReference type="EC" id="1.1.1.3"/>
    </reaction>
    <physiologicalReaction direction="right-to-left" evidence="12">
        <dbReference type="Rhea" id="RHEA:15763"/>
    </physiologicalReaction>
</comment>
<protein>
    <recommendedName>
        <fullName evidence="6 14">Homoserine dehydrogenase</fullName>
        <shortName evidence="14">HDH</shortName>
        <ecNumber evidence="5 14">1.1.1.3</ecNumber>
    </recommendedName>
</protein>
<evidence type="ECO:0000256" key="3">
    <source>
        <dbReference type="ARBA" id="ARBA00005062"/>
    </source>
</evidence>
<feature type="binding site" evidence="16">
    <location>
        <position position="125"/>
    </location>
    <ligand>
        <name>NADPH</name>
        <dbReference type="ChEBI" id="CHEBI:57783"/>
    </ligand>
</feature>
<organism evidence="21 22">
    <name type="scientific">Rhizodiscina lignyota</name>
    <dbReference type="NCBI Taxonomy" id="1504668"/>
    <lineage>
        <taxon>Eukaryota</taxon>
        <taxon>Fungi</taxon>
        <taxon>Dikarya</taxon>
        <taxon>Ascomycota</taxon>
        <taxon>Pezizomycotina</taxon>
        <taxon>Dothideomycetes</taxon>
        <taxon>Pleosporomycetidae</taxon>
        <taxon>Aulographales</taxon>
        <taxon>Rhizodiscinaceae</taxon>
        <taxon>Rhizodiscina</taxon>
    </lineage>
</organism>
<evidence type="ECO:0000256" key="5">
    <source>
        <dbReference type="ARBA" id="ARBA00013213"/>
    </source>
</evidence>
<dbReference type="Pfam" id="PF03447">
    <property type="entry name" value="NAD_binding_3"/>
    <property type="match status" value="1"/>
</dbReference>
<gene>
    <name evidence="21" type="ORF">NA57DRAFT_41536</name>
</gene>
<comment type="caution">
    <text evidence="21">The sequence shown here is derived from an EMBL/GenBank/DDBJ whole genome shotgun (WGS) entry which is preliminary data.</text>
</comment>
<evidence type="ECO:0000259" key="19">
    <source>
        <dbReference type="Pfam" id="PF00742"/>
    </source>
</evidence>
<evidence type="ECO:0000313" key="22">
    <source>
        <dbReference type="Proteomes" id="UP000799772"/>
    </source>
</evidence>
<dbReference type="GO" id="GO:0050661">
    <property type="term" value="F:NADP binding"/>
    <property type="evidence" value="ECO:0007669"/>
    <property type="project" value="InterPro"/>
</dbReference>
<keyword evidence="10 14" id="KW-0560">Oxidoreductase</keyword>
<dbReference type="InterPro" id="IPR036291">
    <property type="entry name" value="NAD(P)-bd_dom_sf"/>
</dbReference>
<dbReference type="GO" id="GO:0009088">
    <property type="term" value="P:threonine biosynthetic process"/>
    <property type="evidence" value="ECO:0007669"/>
    <property type="project" value="UniProtKB-KW"/>
</dbReference>
<feature type="binding site" evidence="16">
    <location>
        <position position="220"/>
    </location>
    <ligand>
        <name>L-homoserine</name>
        <dbReference type="ChEBI" id="CHEBI:57476"/>
    </ligand>
</feature>
<evidence type="ECO:0000256" key="6">
    <source>
        <dbReference type="ARBA" id="ARBA00013376"/>
    </source>
</evidence>
<evidence type="ECO:0000256" key="1">
    <source>
        <dbReference type="ARBA" id="ARBA00001920"/>
    </source>
</evidence>
<evidence type="ECO:0000313" key="21">
    <source>
        <dbReference type="EMBL" id="KAF2097357.1"/>
    </source>
</evidence>
<dbReference type="InterPro" id="IPR019811">
    <property type="entry name" value="HDH_CS"/>
</dbReference>
<comment type="pathway">
    <text evidence="3 17">Amino-acid biosynthesis; L-methionine biosynthesis via de novo pathway; L-homoserine from L-aspartate: step 3/3.</text>
</comment>
<dbReference type="Gene3D" id="3.40.50.720">
    <property type="entry name" value="NAD(P)-binding Rossmann-like Domain"/>
    <property type="match status" value="1"/>
</dbReference>
<feature type="binding site" evidence="16">
    <location>
        <position position="101"/>
    </location>
    <ligand>
        <name>NADPH</name>
        <dbReference type="ChEBI" id="CHEBI:57783"/>
    </ligand>
</feature>
<feature type="active site" description="Proton donor" evidence="15">
    <location>
        <position position="235"/>
    </location>
</feature>
<evidence type="ECO:0000256" key="17">
    <source>
        <dbReference type="RuleBase" id="RU000579"/>
    </source>
</evidence>
<dbReference type="GO" id="GO:0009090">
    <property type="term" value="P:homoserine biosynthetic process"/>
    <property type="evidence" value="ECO:0007669"/>
    <property type="project" value="TreeGrafter"/>
</dbReference>
<evidence type="ECO:0000256" key="10">
    <source>
        <dbReference type="ARBA" id="ARBA00023002"/>
    </source>
</evidence>
<dbReference type="Proteomes" id="UP000799772">
    <property type="component" value="Unassembled WGS sequence"/>
</dbReference>
<reference evidence="21" key="1">
    <citation type="journal article" date="2020" name="Stud. Mycol.">
        <title>101 Dothideomycetes genomes: a test case for predicting lifestyles and emergence of pathogens.</title>
        <authorList>
            <person name="Haridas S."/>
            <person name="Albert R."/>
            <person name="Binder M."/>
            <person name="Bloem J."/>
            <person name="Labutti K."/>
            <person name="Salamov A."/>
            <person name="Andreopoulos B."/>
            <person name="Baker S."/>
            <person name="Barry K."/>
            <person name="Bills G."/>
            <person name="Bluhm B."/>
            <person name="Cannon C."/>
            <person name="Castanera R."/>
            <person name="Culley D."/>
            <person name="Daum C."/>
            <person name="Ezra D."/>
            <person name="Gonzalez J."/>
            <person name="Henrissat B."/>
            <person name="Kuo A."/>
            <person name="Liang C."/>
            <person name="Lipzen A."/>
            <person name="Lutzoni F."/>
            <person name="Magnuson J."/>
            <person name="Mondo S."/>
            <person name="Nolan M."/>
            <person name="Ohm R."/>
            <person name="Pangilinan J."/>
            <person name="Park H.-J."/>
            <person name="Ramirez L."/>
            <person name="Alfaro M."/>
            <person name="Sun H."/>
            <person name="Tritt A."/>
            <person name="Yoshinaga Y."/>
            <person name="Zwiers L.-H."/>
            <person name="Turgeon B."/>
            <person name="Goodwin S."/>
            <person name="Spatafora J."/>
            <person name="Crous P."/>
            <person name="Grigoriev I."/>
        </authorList>
    </citation>
    <scope>NUCLEOTIDE SEQUENCE</scope>
    <source>
        <strain evidence="21">CBS 133067</strain>
    </source>
</reference>
<dbReference type="EMBL" id="ML978128">
    <property type="protein sequence ID" value="KAF2097357.1"/>
    <property type="molecule type" value="Genomic_DNA"/>
</dbReference>
<dbReference type="GO" id="GO:0009086">
    <property type="term" value="P:methionine biosynthetic process"/>
    <property type="evidence" value="ECO:0007669"/>
    <property type="project" value="UniProtKB-KW"/>
</dbReference>
<dbReference type="PANTHER" id="PTHR43070">
    <property type="match status" value="1"/>
</dbReference>
<dbReference type="SUPFAM" id="SSF55347">
    <property type="entry name" value="Glyceraldehyde-3-phosphate dehydrogenase-like, C-terminal domain"/>
    <property type="match status" value="1"/>
</dbReference>
<dbReference type="OrthoDB" id="67851at2759"/>
<comment type="pathway">
    <text evidence="2 17">Amino-acid biosynthesis; L-threonine biosynthesis; L-threonine from L-aspartate: step 3/5.</text>
</comment>
<dbReference type="PIRSF" id="PIRSF036497">
    <property type="entry name" value="HDH_short"/>
    <property type="match status" value="1"/>
</dbReference>
<evidence type="ECO:0000256" key="8">
    <source>
        <dbReference type="ARBA" id="ARBA00022697"/>
    </source>
</evidence>
<dbReference type="InterPro" id="IPR022697">
    <property type="entry name" value="HDH_short"/>
</dbReference>
<evidence type="ECO:0000256" key="2">
    <source>
        <dbReference type="ARBA" id="ARBA00005056"/>
    </source>
</evidence>
<evidence type="ECO:0000256" key="4">
    <source>
        <dbReference type="ARBA" id="ARBA00006753"/>
    </source>
</evidence>
<evidence type="ECO:0000256" key="12">
    <source>
        <dbReference type="ARBA" id="ARBA00048841"/>
    </source>
</evidence>
<comment type="function">
    <text evidence="13">Catalyzes the conversion of L-aspartate-beta-semialdehyde (L-Asa) to L-homoserine (L-Hse), the third step in the biosynthesis of amino acids that derive from aspartate (the aspartate family of amino acids), including methioinine and threonine, the latter of which is a precursor to isoleucine; production of homoserine leads to a branch-point in the pathway as it can either be O-phosphorylated for processing to threonine, or O-acylated for processing to methionine.</text>
</comment>
<dbReference type="InterPro" id="IPR011147">
    <property type="entry name" value="Bifunc_Aspkin/hSer_DH"/>
</dbReference>
<evidence type="ECO:0000256" key="14">
    <source>
        <dbReference type="PIRNR" id="PIRNR036497"/>
    </source>
</evidence>
<dbReference type="FunFam" id="3.30.360.10:FF:000006">
    <property type="entry name" value="Bifunctional aspartokinase/homoserine dehydrogenase"/>
    <property type="match status" value="1"/>
</dbReference>
<feature type="binding site" evidence="16">
    <location>
        <begin position="13"/>
        <end position="18"/>
    </location>
    <ligand>
        <name>NADP(+)</name>
        <dbReference type="ChEBI" id="CHEBI:58349"/>
    </ligand>
</feature>
<evidence type="ECO:0000256" key="7">
    <source>
        <dbReference type="ARBA" id="ARBA00022605"/>
    </source>
</evidence>
<proteinExistence type="inferred from homology"/>
<dbReference type="InterPro" id="IPR001342">
    <property type="entry name" value="HDH_cat"/>
</dbReference>
<evidence type="ECO:0000256" key="18">
    <source>
        <dbReference type="RuleBase" id="RU004171"/>
    </source>
</evidence>
<keyword evidence="22" id="KW-1185">Reference proteome</keyword>
<evidence type="ECO:0000256" key="11">
    <source>
        <dbReference type="ARBA" id="ARBA00023167"/>
    </source>
</evidence>
<dbReference type="GO" id="GO:0004412">
    <property type="term" value="F:homoserine dehydrogenase activity"/>
    <property type="evidence" value="ECO:0007669"/>
    <property type="project" value="UniProtKB-EC"/>
</dbReference>
<evidence type="ECO:0000256" key="15">
    <source>
        <dbReference type="PIRSR" id="PIRSR036497-1"/>
    </source>
</evidence>
<feature type="domain" description="Homoserine dehydrogenase catalytic" evidence="19">
    <location>
        <begin position="163"/>
        <end position="366"/>
    </location>
</feature>
<evidence type="ECO:0000256" key="9">
    <source>
        <dbReference type="ARBA" id="ARBA00022857"/>
    </source>
</evidence>
<dbReference type="InterPro" id="IPR005106">
    <property type="entry name" value="Asp/hSer_DH_NAD-bd"/>
</dbReference>
<dbReference type="PANTHER" id="PTHR43070:SF5">
    <property type="entry name" value="HOMOSERINE DEHYDROGENASE"/>
    <property type="match status" value="1"/>
</dbReference>
<dbReference type="SUPFAM" id="SSF51735">
    <property type="entry name" value="NAD(P)-binding Rossmann-fold domains"/>
    <property type="match status" value="1"/>
</dbReference>
<comment type="cofactor">
    <cofactor evidence="1">
        <name>a metal cation</name>
        <dbReference type="ChEBI" id="CHEBI:25213"/>
    </cofactor>
</comment>
<name>A0A9P4ICW0_9PEZI</name>
<dbReference type="Pfam" id="PF00742">
    <property type="entry name" value="Homoserine_dh"/>
    <property type="match status" value="1"/>
</dbReference>
<evidence type="ECO:0000256" key="13">
    <source>
        <dbReference type="ARBA" id="ARBA00059589"/>
    </source>
</evidence>
<feature type="domain" description="Aspartate/homoserine dehydrogenase NAD-binding" evidence="20">
    <location>
        <begin position="13"/>
        <end position="144"/>
    </location>
</feature>
<keyword evidence="11 14" id="KW-0486">Methionine biosynthesis</keyword>
<sequence>MAPPRQVFVAIIGVGGVGKAFLGQLSQLAQRMSQNPSQPMYISLILLASSKKLLLSPNYHHLNLSTCASDLQSSTTTPMSPAEIAQYLEKAPEKTILIDNTSNQDIADAYPTFLAKGINVVTPNKKAFSSSLALWKEIFSAASNGTGSGGWVFHESSCGAGLPVISTLKELVETGDEVTRIEGVFSGTMSFLFNSFMPVGGGGGQFSAEVKKAKELGYTEPDPRDDLNGLDVARKLTILARMVGLDVESATSFPVQSLIPKELESCSSGDEFLEKLPQFDGQMDKTKEEAAKEGKVVRFVGSIDVAKKGVKVGLEKFDASHPIAALKGSDNIISFYTKRYGDNPLIIQGAGAGGEVTAMGVTGDLIKVLRLLHVQARRMSVVGRTD</sequence>